<evidence type="ECO:0000313" key="1">
    <source>
        <dbReference type="EMBL" id="MBK1617406.1"/>
    </source>
</evidence>
<reference evidence="1 2" key="1">
    <citation type="journal article" date="2020" name="Microorganisms">
        <title>Osmotic Adaptation and Compatible Solute Biosynthesis of Phototrophic Bacteria as Revealed from Genome Analyses.</title>
        <authorList>
            <person name="Imhoff J.F."/>
            <person name="Rahn T."/>
            <person name="Kunzel S."/>
            <person name="Keller A."/>
            <person name="Neulinger S.C."/>
        </authorList>
    </citation>
    <scope>NUCLEOTIDE SEQUENCE [LARGE SCALE GENOMIC DNA]</scope>
    <source>
        <strain evidence="1 2">DSM 25653</strain>
    </source>
</reference>
<organism evidence="1 2">
    <name type="scientific">Lamprobacter modestohalophilus</name>
    <dbReference type="NCBI Taxonomy" id="1064514"/>
    <lineage>
        <taxon>Bacteria</taxon>
        <taxon>Pseudomonadati</taxon>
        <taxon>Pseudomonadota</taxon>
        <taxon>Gammaproteobacteria</taxon>
        <taxon>Chromatiales</taxon>
        <taxon>Chromatiaceae</taxon>
        <taxon>Lamprobacter</taxon>
    </lineage>
</organism>
<evidence type="ECO:0008006" key="3">
    <source>
        <dbReference type="Google" id="ProtNLM"/>
    </source>
</evidence>
<name>A0A9X0W5W2_9GAMM</name>
<dbReference type="RefSeq" id="WP_200238385.1">
    <property type="nucleotide sequence ID" value="NZ_NRRY01000003.1"/>
</dbReference>
<dbReference type="EMBL" id="NRRY01000003">
    <property type="protein sequence ID" value="MBK1617406.1"/>
    <property type="molecule type" value="Genomic_DNA"/>
</dbReference>
<comment type="caution">
    <text evidence="1">The sequence shown here is derived from an EMBL/GenBank/DDBJ whole genome shotgun (WGS) entry which is preliminary data.</text>
</comment>
<accession>A0A9X0W5W2</accession>
<dbReference type="InterPro" id="IPR039498">
    <property type="entry name" value="NTP_transf_5"/>
</dbReference>
<dbReference type="AlphaFoldDB" id="A0A9X0W5W2"/>
<evidence type="ECO:0000313" key="2">
    <source>
        <dbReference type="Proteomes" id="UP001138768"/>
    </source>
</evidence>
<proteinExistence type="predicted"/>
<dbReference type="Pfam" id="PF14907">
    <property type="entry name" value="NTP_transf_5"/>
    <property type="match status" value="1"/>
</dbReference>
<protein>
    <recommendedName>
        <fullName evidence="3">Nucleotidyltransferase family protein</fullName>
    </recommendedName>
</protein>
<keyword evidence="2" id="KW-1185">Reference proteome</keyword>
<gene>
    <name evidence="1" type="ORF">CKO42_02830</name>
</gene>
<sequence length="382" mass="43919">MPDSFSQKRHAARLLIGALRRPADLPHLSLTDWDLLLRLARRTQLLGRLEADLAQLELLDRIPERAGNHLRAARNLVAHRQTRLTWEADRVVWALRGLDLHIVALKGVAYMLAGLPAARGRLAVDVDLLVPEEQLPSVEQRLLERGWMREKLDPYDDQYYREWMHEIPALRHRERETEVDIHHRILPRTSRLQPDPVLLFQQTRAVPGSPIRVLGPQDMILHALVHLFHEGDPKEGLRLRDLVDVADLLRHFGQEPGFWEALVPRAEQLQLGRPLYYGLVFSRQLLGTEIPDTVAQRAQSAAPSWLVQRAMGWLVPRAILPTHPDQSDPIAALARWAMYLRAHWLRMPPGLLFQHLARKTWRRVQTTLQPQGLGSTDKSSRS</sequence>
<dbReference type="Proteomes" id="UP001138768">
    <property type="component" value="Unassembled WGS sequence"/>
</dbReference>